<name>A0A149QT92_9PROT</name>
<gene>
    <name evidence="1" type="ORF">AD929_10840</name>
</gene>
<evidence type="ECO:0000313" key="1">
    <source>
        <dbReference type="EMBL" id="KXV00500.1"/>
    </source>
</evidence>
<organism evidence="1 2">
    <name type="scientific">Gluconobacter potus</name>
    <dbReference type="NCBI Taxonomy" id="2724927"/>
    <lineage>
        <taxon>Bacteria</taxon>
        <taxon>Pseudomonadati</taxon>
        <taxon>Pseudomonadota</taxon>
        <taxon>Alphaproteobacteria</taxon>
        <taxon>Acetobacterales</taxon>
        <taxon>Acetobacteraceae</taxon>
        <taxon>Gluconobacter</taxon>
    </lineage>
</organism>
<evidence type="ECO:0000313" key="2">
    <source>
        <dbReference type="Proteomes" id="UP000075573"/>
    </source>
</evidence>
<reference evidence="1 2" key="1">
    <citation type="submission" date="2015-06" db="EMBL/GenBank/DDBJ databases">
        <title>Improved classification and identification of acetic acid bacteria using matrix-assisted laser desorption/ionization time-of-flight mass spectrometry; Gluconobacter nephelii and Gluconobacter uchimurae are later heterotypic synonyms of Gluconobacter japonicus and Gluconobacter oxydans, respectively.</title>
        <authorList>
            <person name="Li L."/>
            <person name="Cleenwerck I."/>
            <person name="De Vuyst L."/>
            <person name="Vandamme P."/>
        </authorList>
    </citation>
    <scope>NUCLEOTIDE SEQUENCE [LARGE SCALE GENOMIC DNA]</scope>
    <source>
        <strain evidence="1 2">LMG 1764</strain>
    </source>
</reference>
<proteinExistence type="predicted"/>
<dbReference type="RefSeq" id="WP_062496812.1">
    <property type="nucleotide sequence ID" value="NZ_LHZB01000116.1"/>
</dbReference>
<protein>
    <submittedName>
        <fullName evidence="1">Uncharacterized protein</fullName>
    </submittedName>
</protein>
<dbReference type="EMBL" id="LHZB01000116">
    <property type="protein sequence ID" value="KXV00500.1"/>
    <property type="molecule type" value="Genomic_DNA"/>
</dbReference>
<comment type="caution">
    <text evidence="1">The sequence shown here is derived from an EMBL/GenBank/DDBJ whole genome shotgun (WGS) entry which is preliminary data.</text>
</comment>
<sequence length="78" mass="8895">MSIETSRIGRKCERAVVTAYQELREVGQPDMQAFAACTTLYRIHHPESSVKEARRLVAEWIDHHVIRQARGQTPGCDC</sequence>
<dbReference type="AlphaFoldDB" id="A0A149QT92"/>
<accession>A0A149QT92</accession>
<dbReference type="PATRIC" id="fig|442.7.peg.1205"/>
<dbReference type="Proteomes" id="UP000075573">
    <property type="component" value="Unassembled WGS sequence"/>
</dbReference>